<proteinExistence type="predicted"/>
<keyword evidence="1" id="KW-0732">Signal</keyword>
<dbReference type="InterPro" id="IPR012334">
    <property type="entry name" value="Pectin_lyas_fold"/>
</dbReference>
<organism evidence="2 3">
    <name type="scientific">Barnesiella viscericola</name>
    <dbReference type="NCBI Taxonomy" id="397865"/>
    <lineage>
        <taxon>Bacteria</taxon>
        <taxon>Pseudomonadati</taxon>
        <taxon>Bacteroidota</taxon>
        <taxon>Bacteroidia</taxon>
        <taxon>Bacteroidales</taxon>
        <taxon>Barnesiellaceae</taxon>
        <taxon>Barnesiella</taxon>
    </lineage>
</organism>
<protein>
    <recommendedName>
        <fullName evidence="4">Right handed beta helix domain-containing protein</fullName>
    </recommendedName>
</protein>
<name>A0A921MQB4_9BACT</name>
<gene>
    <name evidence="2" type="ORF">K8U91_03160</name>
</gene>
<comment type="caution">
    <text evidence="2">The sequence shown here is derived from an EMBL/GenBank/DDBJ whole genome shotgun (WGS) entry which is preliminary data.</text>
</comment>
<reference evidence="2" key="1">
    <citation type="journal article" date="2021" name="PeerJ">
        <title>Extensive microbial diversity within the chicken gut microbiome revealed by metagenomics and culture.</title>
        <authorList>
            <person name="Gilroy R."/>
            <person name="Ravi A."/>
            <person name="Getino M."/>
            <person name="Pursley I."/>
            <person name="Horton D.L."/>
            <person name="Alikhan N.F."/>
            <person name="Baker D."/>
            <person name="Gharbi K."/>
            <person name="Hall N."/>
            <person name="Watson M."/>
            <person name="Adriaenssens E.M."/>
            <person name="Foster-Nyarko E."/>
            <person name="Jarju S."/>
            <person name="Secka A."/>
            <person name="Antonio M."/>
            <person name="Oren A."/>
            <person name="Chaudhuri R.R."/>
            <person name="La Ragione R."/>
            <person name="Hildebrand F."/>
            <person name="Pallen M.J."/>
        </authorList>
    </citation>
    <scope>NUCLEOTIDE SEQUENCE</scope>
    <source>
        <strain evidence="2">CHK121-7720</strain>
    </source>
</reference>
<dbReference type="Proteomes" id="UP000757103">
    <property type="component" value="Unassembled WGS sequence"/>
</dbReference>
<dbReference type="EMBL" id="DYUD01000011">
    <property type="protein sequence ID" value="HJG88465.1"/>
    <property type="molecule type" value="Genomic_DNA"/>
</dbReference>
<dbReference type="Gene3D" id="2.160.20.10">
    <property type="entry name" value="Single-stranded right-handed beta-helix, Pectin lyase-like"/>
    <property type="match status" value="1"/>
</dbReference>
<accession>A0A921MQB4</accession>
<dbReference type="InterPro" id="IPR011050">
    <property type="entry name" value="Pectin_lyase_fold/virulence"/>
</dbReference>
<dbReference type="AlphaFoldDB" id="A0A921MQB4"/>
<feature type="chain" id="PRO_5037874763" description="Right handed beta helix domain-containing protein" evidence="1">
    <location>
        <begin position="24"/>
        <end position="354"/>
    </location>
</feature>
<sequence>MKKFLLLALASVTLLLCSEDVCARSWRINSSAEAKADFTSLSEALKSLEVFNGDTLYLDSGCYVWGTTINKSVTIIGTGFNLAGSPVKEAVIGSGIEIDCGNVKVEGCVINGDVELTGKVVNLTFERCRILGVVSTASGAPTISGPVKLLSCFLGEGIDPYKGNNFVISNNIIRGRLSNLNSATITNNVIVYDGTDSKTDYALVDIKNSSISNNIIINTNAKYLVNSDQTVFYYRNNTIKDTTPASNNSIVRNVLSTAAEYAFPNYPDNKFIGATLEDVFVMEGGIDAMYELKEGSPALDYGTNGYDCGIFSGPYPFVLSGRPRLVPYIYEATIPNQSTDGKLNITLKIKSQNE</sequence>
<evidence type="ECO:0000313" key="2">
    <source>
        <dbReference type="EMBL" id="HJG88465.1"/>
    </source>
</evidence>
<dbReference type="SUPFAM" id="SSF51126">
    <property type="entry name" value="Pectin lyase-like"/>
    <property type="match status" value="1"/>
</dbReference>
<evidence type="ECO:0000313" key="3">
    <source>
        <dbReference type="Proteomes" id="UP000757103"/>
    </source>
</evidence>
<evidence type="ECO:0008006" key="4">
    <source>
        <dbReference type="Google" id="ProtNLM"/>
    </source>
</evidence>
<reference evidence="2" key="2">
    <citation type="submission" date="2021-09" db="EMBL/GenBank/DDBJ databases">
        <authorList>
            <person name="Gilroy R."/>
        </authorList>
    </citation>
    <scope>NUCLEOTIDE SEQUENCE</scope>
    <source>
        <strain evidence="2">CHK121-7720</strain>
    </source>
</reference>
<evidence type="ECO:0000256" key="1">
    <source>
        <dbReference type="SAM" id="SignalP"/>
    </source>
</evidence>
<feature type="signal peptide" evidence="1">
    <location>
        <begin position="1"/>
        <end position="23"/>
    </location>
</feature>
<dbReference type="RefSeq" id="WP_273305507.1">
    <property type="nucleotide sequence ID" value="NZ_DYUD01000011.1"/>
</dbReference>